<evidence type="ECO:0000313" key="2">
    <source>
        <dbReference type="Proteomes" id="UP000467006"/>
    </source>
</evidence>
<accession>A0A7I7K3B2</accession>
<dbReference type="AlphaFoldDB" id="A0A7I7K3B2"/>
<evidence type="ECO:0000313" key="1">
    <source>
        <dbReference type="EMBL" id="BBX17959.1"/>
    </source>
</evidence>
<sequence>MGTFHNMQTYIDGSAFRRTAHCDCGWNGTPRWMRASAVVDAGMHAAETGHIAGAVPVPTAEPLVVLRAS</sequence>
<dbReference type="EMBL" id="AP022563">
    <property type="protein sequence ID" value="BBX17959.1"/>
    <property type="molecule type" value="Genomic_DNA"/>
</dbReference>
<name>A0A7I7K3B2_9MYCO</name>
<dbReference type="OrthoDB" id="4736460at2"/>
<dbReference type="KEGG" id="mdu:MDUV_28190"/>
<dbReference type="Proteomes" id="UP000467006">
    <property type="component" value="Chromosome"/>
</dbReference>
<keyword evidence="2" id="KW-1185">Reference proteome</keyword>
<gene>
    <name evidence="1" type="ORF">MDUV_28190</name>
</gene>
<organism evidence="1 2">
    <name type="scientific">Mycolicibacterium duvalii</name>
    <dbReference type="NCBI Taxonomy" id="39688"/>
    <lineage>
        <taxon>Bacteria</taxon>
        <taxon>Bacillati</taxon>
        <taxon>Actinomycetota</taxon>
        <taxon>Actinomycetes</taxon>
        <taxon>Mycobacteriales</taxon>
        <taxon>Mycobacteriaceae</taxon>
        <taxon>Mycolicibacterium</taxon>
    </lineage>
</organism>
<protein>
    <submittedName>
        <fullName evidence="1">Uncharacterized protein</fullName>
    </submittedName>
</protein>
<reference evidence="1 2" key="1">
    <citation type="journal article" date="2019" name="Emerg. Microbes Infect.">
        <title>Comprehensive subspecies identification of 175 nontuberculous mycobacteria species based on 7547 genomic profiles.</title>
        <authorList>
            <person name="Matsumoto Y."/>
            <person name="Kinjo T."/>
            <person name="Motooka D."/>
            <person name="Nabeya D."/>
            <person name="Jung N."/>
            <person name="Uechi K."/>
            <person name="Horii T."/>
            <person name="Iida T."/>
            <person name="Fujita J."/>
            <person name="Nakamura S."/>
        </authorList>
    </citation>
    <scope>NUCLEOTIDE SEQUENCE [LARGE SCALE GENOMIC DNA]</scope>
    <source>
        <strain evidence="1 2">JCM 6396</strain>
    </source>
</reference>
<proteinExistence type="predicted"/>